<dbReference type="EC" id="6.1.1.16" evidence="1"/>
<dbReference type="PANTHER" id="PTHR34846:SF10">
    <property type="entry name" value="CYTOPLASMIC PROTEIN"/>
    <property type="match status" value="1"/>
</dbReference>
<dbReference type="PANTHER" id="PTHR34846">
    <property type="entry name" value="4-CARBOXYMUCONOLACTONE DECARBOXYLASE FAMILY PROTEIN (AFU_ORTHOLOGUE AFUA_6G11590)"/>
    <property type="match status" value="1"/>
</dbReference>
<gene>
    <name evidence="1" type="ORF">BN2458_PEG1483</name>
</gene>
<dbReference type="AlphaFoldDB" id="A0A0S4PYT4"/>
<name>A0A0S4PYT4_9HELI</name>
<dbReference type="PATRIC" id="fig|76936.10.peg.1446"/>
<accession>A0A0S4PYT4</accession>
<proteinExistence type="predicted"/>
<dbReference type="SUPFAM" id="SSF69118">
    <property type="entry name" value="AhpD-like"/>
    <property type="match status" value="1"/>
</dbReference>
<keyword evidence="1" id="KW-0030">Aminoacyl-tRNA synthetase</keyword>
<protein>
    <submittedName>
        <fullName evidence="1">Cysteinyl-tRNA synthetase</fullName>
        <ecNumber evidence="1">6.1.1.16</ecNumber>
    </submittedName>
</protein>
<dbReference type="Gene3D" id="1.20.1290.10">
    <property type="entry name" value="AhpD-like"/>
    <property type="match status" value="1"/>
</dbReference>
<dbReference type="InterPro" id="IPR029032">
    <property type="entry name" value="AhpD-like"/>
</dbReference>
<dbReference type="GeneID" id="78151659"/>
<organism evidence="1 2">
    <name type="scientific">Helicobacter typhlonius</name>
    <dbReference type="NCBI Taxonomy" id="76936"/>
    <lineage>
        <taxon>Bacteria</taxon>
        <taxon>Pseudomonadati</taxon>
        <taxon>Campylobacterota</taxon>
        <taxon>Epsilonproteobacteria</taxon>
        <taxon>Campylobacterales</taxon>
        <taxon>Helicobacteraceae</taxon>
        <taxon>Helicobacter</taxon>
    </lineage>
</organism>
<sequence length="227" mass="26057">MKAYIKFDTISESFGSKRVKGGAMNIFKTNDKSNYFESDINAYINPPPKIPWFLRFPMWIAKKKLKKDLLLPKILSWSPKTAISSAVMETFITHDDIEVPKRLLKLIRIHISIDVACPFCIDMNSFEYDKDCITEEEIRVLQSMDIDSCPSFSHREKVALRYISAITKTPLVISEELIKEVKKEYSQRAILILAATAAQVNYWARLIRALGVPTAGFTNLCRIERSE</sequence>
<dbReference type="GO" id="GO:0004817">
    <property type="term" value="F:cysteine-tRNA ligase activity"/>
    <property type="evidence" value="ECO:0007669"/>
    <property type="project" value="UniProtKB-EC"/>
</dbReference>
<dbReference type="Proteomes" id="UP000064525">
    <property type="component" value="Chromosome I"/>
</dbReference>
<keyword evidence="1" id="KW-0436">Ligase</keyword>
<evidence type="ECO:0000313" key="2">
    <source>
        <dbReference type="Proteomes" id="UP000064525"/>
    </source>
</evidence>
<evidence type="ECO:0000313" key="1">
    <source>
        <dbReference type="EMBL" id="CUU40366.1"/>
    </source>
</evidence>
<dbReference type="KEGG" id="hty:BN2458_PEG1483"/>
<dbReference type="EMBL" id="LN907858">
    <property type="protein sequence ID" value="CUU40366.1"/>
    <property type="molecule type" value="Genomic_DNA"/>
</dbReference>
<reference evidence="2" key="1">
    <citation type="submission" date="2015-11" db="EMBL/GenBank/DDBJ databases">
        <authorList>
            <person name="Anvar S.Y."/>
        </authorList>
    </citation>
    <scope>NUCLEOTIDE SEQUENCE [LARGE SCALE GENOMIC DNA]</scope>
</reference>
<dbReference type="RefSeq" id="WP_197631359.1">
    <property type="nucleotide sequence ID" value="NZ_CAJTQN010000002.1"/>
</dbReference>